<dbReference type="PANTHER" id="PTHR17630">
    <property type="entry name" value="DIENELACTONE HYDROLASE"/>
    <property type="match status" value="1"/>
</dbReference>
<keyword evidence="3" id="KW-1185">Reference proteome</keyword>
<evidence type="ECO:0000259" key="1">
    <source>
        <dbReference type="Pfam" id="PF01738"/>
    </source>
</evidence>
<evidence type="ECO:0000313" key="3">
    <source>
        <dbReference type="Proteomes" id="UP001530400"/>
    </source>
</evidence>
<sequence length="242" mass="26535">MASCCPPGSWGAPLDIPAVKESNVKCIKIGDDDPLELYIAAPEGAATRAILVFTDVYGFQNRLFAICDQFATELNCHVVAMDNFQVHPVKTDIETVIQYINDKFGIPSSELSAIGFCWGAWPASKACNEFSFKCVVGFHPSLRFEENSGGNIMEMMKVAVKVPHLYCVSGNDPDYLKEGGDVAVMVEESKHGSKGESAKPRCVQFPDMMHGWVSRGDTSIKKVKDGADEALKLAVDFLKNWM</sequence>
<dbReference type="SUPFAM" id="SSF53474">
    <property type="entry name" value="alpha/beta-Hydrolases"/>
    <property type="match status" value="1"/>
</dbReference>
<dbReference type="AlphaFoldDB" id="A0ABD3MWC4"/>
<organism evidence="2 3">
    <name type="scientific">Cyclotella atomus</name>
    <dbReference type="NCBI Taxonomy" id="382360"/>
    <lineage>
        <taxon>Eukaryota</taxon>
        <taxon>Sar</taxon>
        <taxon>Stramenopiles</taxon>
        <taxon>Ochrophyta</taxon>
        <taxon>Bacillariophyta</taxon>
        <taxon>Coscinodiscophyceae</taxon>
        <taxon>Thalassiosirophycidae</taxon>
        <taxon>Stephanodiscales</taxon>
        <taxon>Stephanodiscaceae</taxon>
        <taxon>Cyclotella</taxon>
    </lineage>
</organism>
<feature type="domain" description="Dienelactone hydrolase" evidence="1">
    <location>
        <begin position="86"/>
        <end position="240"/>
    </location>
</feature>
<gene>
    <name evidence="2" type="ORF">ACHAWO_006248</name>
</gene>
<dbReference type="Pfam" id="PF01738">
    <property type="entry name" value="DLH"/>
    <property type="match status" value="1"/>
</dbReference>
<accession>A0ABD3MWC4</accession>
<protein>
    <recommendedName>
        <fullName evidence="1">Dienelactone hydrolase domain-containing protein</fullName>
    </recommendedName>
</protein>
<proteinExistence type="predicted"/>
<comment type="caution">
    <text evidence="2">The sequence shown here is derived from an EMBL/GenBank/DDBJ whole genome shotgun (WGS) entry which is preliminary data.</text>
</comment>
<dbReference type="InterPro" id="IPR029058">
    <property type="entry name" value="AB_hydrolase_fold"/>
</dbReference>
<dbReference type="Proteomes" id="UP001530400">
    <property type="component" value="Unassembled WGS sequence"/>
</dbReference>
<name>A0ABD3MWC4_9STRA</name>
<dbReference type="PANTHER" id="PTHR17630:SF44">
    <property type="entry name" value="PROTEIN AIM2"/>
    <property type="match status" value="1"/>
</dbReference>
<dbReference type="Gene3D" id="3.40.50.1820">
    <property type="entry name" value="alpha/beta hydrolase"/>
    <property type="match status" value="1"/>
</dbReference>
<dbReference type="EMBL" id="JALLPJ020001351">
    <property type="protein sequence ID" value="KAL3768226.1"/>
    <property type="molecule type" value="Genomic_DNA"/>
</dbReference>
<dbReference type="InterPro" id="IPR002925">
    <property type="entry name" value="Dienelactn_hydro"/>
</dbReference>
<reference evidence="2 3" key="1">
    <citation type="submission" date="2024-10" db="EMBL/GenBank/DDBJ databases">
        <title>Updated reference genomes for cyclostephanoid diatoms.</title>
        <authorList>
            <person name="Roberts W.R."/>
            <person name="Alverson A.J."/>
        </authorList>
    </citation>
    <scope>NUCLEOTIDE SEQUENCE [LARGE SCALE GENOMIC DNA]</scope>
    <source>
        <strain evidence="2 3">AJA010-31</strain>
    </source>
</reference>
<evidence type="ECO:0000313" key="2">
    <source>
        <dbReference type="EMBL" id="KAL3768226.1"/>
    </source>
</evidence>